<organism evidence="2">
    <name type="scientific">Triticum aestivum</name>
    <name type="common">Wheat</name>
    <dbReference type="NCBI Taxonomy" id="4565"/>
    <lineage>
        <taxon>Eukaryota</taxon>
        <taxon>Viridiplantae</taxon>
        <taxon>Streptophyta</taxon>
        <taxon>Embryophyta</taxon>
        <taxon>Tracheophyta</taxon>
        <taxon>Spermatophyta</taxon>
        <taxon>Magnoliopsida</taxon>
        <taxon>Liliopsida</taxon>
        <taxon>Poales</taxon>
        <taxon>Poaceae</taxon>
        <taxon>BOP clade</taxon>
        <taxon>Pooideae</taxon>
        <taxon>Triticodae</taxon>
        <taxon>Triticeae</taxon>
        <taxon>Triticinae</taxon>
        <taxon>Triticum</taxon>
    </lineage>
</organism>
<evidence type="ECO:0000256" key="1">
    <source>
        <dbReference type="SAM" id="MobiDB-lite"/>
    </source>
</evidence>
<sequence length="137" mass="14539">MELGRMARQAQLAFGLMKNKSVQLIQKLFSELHFAQANDTQFFRSIISKNTRRRWPGSVSAPSDAAHGPASKCVYAPATHAGSSECRFHRTNSQGHGHGQGHGQGSHPSSPPSPAAANVVPRHPASLSSSSGTVATQ</sequence>
<dbReference type="ExpressionAtlas" id="A0A077S7H2">
    <property type="expression patterns" value="baseline and differential"/>
</dbReference>
<dbReference type="AlphaFoldDB" id="A0A077S7H2"/>
<dbReference type="HOGENOM" id="CLU_140001_0_1_1"/>
<proteinExistence type="predicted"/>
<gene>
    <name evidence="2" type="ORF">TRAES_3BF090200020CFD_c1</name>
</gene>
<protein>
    <submittedName>
        <fullName evidence="2">Uncharacterized protein</fullName>
    </submittedName>
</protein>
<accession>A0A077S7H2</accession>
<name>A0A077S7H2_WHEAT</name>
<feature type="compositionally biased region" description="Polar residues" evidence="1">
    <location>
        <begin position="126"/>
        <end position="137"/>
    </location>
</feature>
<reference evidence="2" key="1">
    <citation type="journal article" date="2014" name="Science">
        <title>Structural and functional partitioning of bread wheat chromosome 3B.</title>
        <authorList>
            <person name="Choulet F."/>
            <person name="Alberti A."/>
            <person name="Theil S."/>
            <person name="Glover N."/>
            <person name="Barbe V."/>
            <person name="Daron J."/>
            <person name="Pingault L."/>
            <person name="Sourdille P."/>
            <person name="Couloux A."/>
            <person name="Paux E."/>
            <person name="Leroy P."/>
            <person name="Mangenot S."/>
            <person name="Guilhot N."/>
            <person name="Le Gouis J."/>
            <person name="Balfourier F."/>
            <person name="Alaux M."/>
            <person name="Jamilloux V."/>
            <person name="Poulain J."/>
            <person name="Durand C."/>
            <person name="Bellec A."/>
            <person name="Gaspin C."/>
            <person name="Safar J."/>
            <person name="Dolezel J."/>
            <person name="Rogers J."/>
            <person name="Vandepoele K."/>
            <person name="Aury J.M."/>
            <person name="Mayer K."/>
            <person name="Berges H."/>
            <person name="Quesneville H."/>
            <person name="Wincker P."/>
            <person name="Feuillet C."/>
        </authorList>
    </citation>
    <scope>NUCLEOTIDE SEQUENCE</scope>
</reference>
<feature type="region of interest" description="Disordered" evidence="1">
    <location>
        <begin position="85"/>
        <end position="137"/>
    </location>
</feature>
<dbReference type="EMBL" id="HG670306">
    <property type="protein sequence ID" value="CDM86227.1"/>
    <property type="molecule type" value="Genomic_DNA"/>
</dbReference>
<evidence type="ECO:0000313" key="2">
    <source>
        <dbReference type="EMBL" id="CDM86227.1"/>
    </source>
</evidence>